<evidence type="ECO:0000313" key="2">
    <source>
        <dbReference type="Proteomes" id="UP001180536"/>
    </source>
</evidence>
<sequence length="91" mass="10271">MTIPANVAAFIAAQRKVLDELEKFVETPEYRRLLAAAGPMLVAEDPQPWLAQWLIEPCHGFDGLHMDLAMQPGGVERVEQYLKWMSTFVVS</sequence>
<accession>A0ABU1Z7D1</accession>
<protein>
    <recommendedName>
        <fullName evidence="3">DUF2384 domain-containing protein</fullName>
    </recommendedName>
</protein>
<comment type="caution">
    <text evidence="1">The sequence shown here is derived from an EMBL/GenBank/DDBJ whole genome shotgun (WGS) entry which is preliminary data.</text>
</comment>
<evidence type="ECO:0000313" key="1">
    <source>
        <dbReference type="EMBL" id="MDR7296363.1"/>
    </source>
</evidence>
<reference evidence="1 2" key="1">
    <citation type="submission" date="2023-07" db="EMBL/GenBank/DDBJ databases">
        <title>Sorghum-associated microbial communities from plants grown in Nebraska, USA.</title>
        <authorList>
            <person name="Schachtman D."/>
        </authorList>
    </citation>
    <scope>NUCLEOTIDE SEQUENCE [LARGE SCALE GENOMIC DNA]</scope>
    <source>
        <strain evidence="1 2">BE310</strain>
    </source>
</reference>
<name>A0ABU1Z7D1_9BURK</name>
<gene>
    <name evidence="1" type="ORF">J2X16_001702</name>
</gene>
<proteinExistence type="predicted"/>
<keyword evidence="2" id="KW-1185">Reference proteome</keyword>
<organism evidence="1 2">
    <name type="scientific">Pelomonas aquatica</name>
    <dbReference type="NCBI Taxonomy" id="431058"/>
    <lineage>
        <taxon>Bacteria</taxon>
        <taxon>Pseudomonadati</taxon>
        <taxon>Pseudomonadota</taxon>
        <taxon>Betaproteobacteria</taxon>
        <taxon>Burkholderiales</taxon>
        <taxon>Sphaerotilaceae</taxon>
        <taxon>Roseateles</taxon>
    </lineage>
</organism>
<dbReference type="RefSeq" id="WP_310343675.1">
    <property type="nucleotide sequence ID" value="NZ_JAVDXQ010000002.1"/>
</dbReference>
<evidence type="ECO:0008006" key="3">
    <source>
        <dbReference type="Google" id="ProtNLM"/>
    </source>
</evidence>
<dbReference type="EMBL" id="JAVDXQ010000002">
    <property type="protein sequence ID" value="MDR7296363.1"/>
    <property type="molecule type" value="Genomic_DNA"/>
</dbReference>
<dbReference type="Proteomes" id="UP001180536">
    <property type="component" value="Unassembled WGS sequence"/>
</dbReference>